<dbReference type="InterPro" id="IPR036875">
    <property type="entry name" value="Znf_CCHC_sf"/>
</dbReference>
<dbReference type="GO" id="GO:0003887">
    <property type="term" value="F:DNA-directed DNA polymerase activity"/>
    <property type="evidence" value="ECO:0007669"/>
    <property type="project" value="UniProtKB-KW"/>
</dbReference>
<evidence type="ECO:0000256" key="1">
    <source>
        <dbReference type="ARBA" id="ARBA00022670"/>
    </source>
</evidence>
<keyword evidence="2" id="KW-0808">Transferase</keyword>
<evidence type="ECO:0000256" key="4">
    <source>
        <dbReference type="ARBA" id="ARBA00022722"/>
    </source>
</evidence>
<dbReference type="Gene3D" id="3.30.70.270">
    <property type="match status" value="1"/>
</dbReference>
<feature type="domain" description="Reverse transcriptase" evidence="18">
    <location>
        <begin position="647"/>
        <end position="830"/>
    </location>
</feature>
<dbReference type="GO" id="GO:0003677">
    <property type="term" value="F:DNA binding"/>
    <property type="evidence" value="ECO:0007669"/>
    <property type="project" value="UniProtKB-KW"/>
</dbReference>
<feature type="compositionally biased region" description="Low complexity" evidence="16">
    <location>
        <begin position="1631"/>
        <end position="1640"/>
    </location>
</feature>
<feature type="compositionally biased region" description="Acidic residues" evidence="16">
    <location>
        <begin position="1504"/>
        <end position="1554"/>
    </location>
</feature>
<dbReference type="CDD" id="cd01647">
    <property type="entry name" value="RT_LTR"/>
    <property type="match status" value="1"/>
</dbReference>
<dbReference type="SUPFAM" id="SSF56672">
    <property type="entry name" value="DNA/RNA polymerases"/>
    <property type="match status" value="2"/>
</dbReference>
<feature type="compositionally biased region" description="Basic and acidic residues" evidence="16">
    <location>
        <begin position="23"/>
        <end position="34"/>
    </location>
</feature>
<feature type="compositionally biased region" description="Pro residues" evidence="16">
    <location>
        <begin position="1660"/>
        <end position="1677"/>
    </location>
</feature>
<dbReference type="InterPro" id="IPR001878">
    <property type="entry name" value="Znf_CCHC"/>
</dbReference>
<evidence type="ECO:0000256" key="9">
    <source>
        <dbReference type="ARBA" id="ARBA00022842"/>
    </source>
</evidence>
<dbReference type="Gene3D" id="3.10.10.10">
    <property type="entry name" value="HIV Type 1 Reverse Transcriptase, subunit A, domain 1"/>
    <property type="match status" value="1"/>
</dbReference>
<feature type="domain" description="CCHC-type" evidence="17">
    <location>
        <begin position="418"/>
        <end position="433"/>
    </location>
</feature>
<feature type="compositionally biased region" description="Polar residues" evidence="16">
    <location>
        <begin position="1801"/>
        <end position="1817"/>
    </location>
</feature>
<keyword evidence="6" id="KW-0064">Aspartyl protease</keyword>
<organism evidence="20">
    <name type="scientific">Tanacetum cinerariifolium</name>
    <name type="common">Dalmatian daisy</name>
    <name type="synonym">Chrysanthemum cinerariifolium</name>
    <dbReference type="NCBI Taxonomy" id="118510"/>
    <lineage>
        <taxon>Eukaryota</taxon>
        <taxon>Viridiplantae</taxon>
        <taxon>Streptophyta</taxon>
        <taxon>Embryophyta</taxon>
        <taxon>Tracheophyta</taxon>
        <taxon>Spermatophyta</taxon>
        <taxon>Magnoliopsida</taxon>
        <taxon>eudicotyledons</taxon>
        <taxon>Gunneridae</taxon>
        <taxon>Pentapetalae</taxon>
        <taxon>asterids</taxon>
        <taxon>campanulids</taxon>
        <taxon>Asterales</taxon>
        <taxon>Asteraceae</taxon>
        <taxon>Asteroideae</taxon>
        <taxon>Anthemideae</taxon>
        <taxon>Anthemidinae</taxon>
        <taxon>Tanacetum</taxon>
    </lineage>
</organism>
<evidence type="ECO:0000256" key="7">
    <source>
        <dbReference type="ARBA" id="ARBA00022759"/>
    </source>
</evidence>
<keyword evidence="4" id="KW-0540">Nuclease</keyword>
<evidence type="ECO:0000259" key="17">
    <source>
        <dbReference type="PROSITE" id="PS50158"/>
    </source>
</evidence>
<dbReference type="Pfam" id="PF17917">
    <property type="entry name" value="RT_RNaseH"/>
    <property type="match status" value="2"/>
</dbReference>
<dbReference type="GO" id="GO:0008270">
    <property type="term" value="F:zinc ion binding"/>
    <property type="evidence" value="ECO:0007669"/>
    <property type="project" value="UniProtKB-KW"/>
</dbReference>
<evidence type="ECO:0000256" key="6">
    <source>
        <dbReference type="ARBA" id="ARBA00022750"/>
    </source>
</evidence>
<dbReference type="PROSITE" id="PS50878">
    <property type="entry name" value="RT_POL"/>
    <property type="match status" value="1"/>
</dbReference>
<protein>
    <submittedName>
        <fullName evidence="20">Putative reverse transcriptase domain-containing protein</fullName>
    </submittedName>
</protein>
<feature type="compositionally biased region" description="Low complexity" evidence="16">
    <location>
        <begin position="1649"/>
        <end position="1659"/>
    </location>
</feature>
<evidence type="ECO:0000256" key="15">
    <source>
        <dbReference type="PROSITE-ProRule" id="PRU00047"/>
    </source>
</evidence>
<dbReference type="CDD" id="cd09274">
    <property type="entry name" value="RNase_HI_RT_Ty3"/>
    <property type="match status" value="2"/>
</dbReference>
<keyword evidence="14" id="KW-0233">DNA recombination</keyword>
<dbReference type="GO" id="GO:0015074">
    <property type="term" value="P:DNA integration"/>
    <property type="evidence" value="ECO:0007669"/>
    <property type="project" value="UniProtKB-KW"/>
</dbReference>
<evidence type="ECO:0000259" key="19">
    <source>
        <dbReference type="PROSITE" id="PS50994"/>
    </source>
</evidence>
<name>A0A6L2L7U3_TANCI</name>
<feature type="compositionally biased region" description="Basic and acidic residues" evidence="16">
    <location>
        <begin position="1682"/>
        <end position="1692"/>
    </location>
</feature>
<dbReference type="Pfam" id="PF08284">
    <property type="entry name" value="RVP_2"/>
    <property type="match status" value="1"/>
</dbReference>
<feature type="region of interest" description="Disordered" evidence="16">
    <location>
        <begin position="1"/>
        <end position="44"/>
    </location>
</feature>
<dbReference type="PROSITE" id="PS50994">
    <property type="entry name" value="INTEGRASE"/>
    <property type="match status" value="1"/>
</dbReference>
<dbReference type="Pfam" id="PF00098">
    <property type="entry name" value="zf-CCHC"/>
    <property type="match status" value="2"/>
</dbReference>
<dbReference type="Pfam" id="PF17921">
    <property type="entry name" value="Integrase_H2C2"/>
    <property type="match status" value="1"/>
</dbReference>
<keyword evidence="15" id="KW-0863">Zinc-finger</keyword>
<dbReference type="InterPro" id="IPR041588">
    <property type="entry name" value="Integrase_H2C2"/>
</dbReference>
<dbReference type="GO" id="GO:0004190">
    <property type="term" value="F:aspartic-type endopeptidase activity"/>
    <property type="evidence" value="ECO:0007669"/>
    <property type="project" value="UniProtKB-KW"/>
</dbReference>
<dbReference type="Gene3D" id="4.10.60.10">
    <property type="entry name" value="Zinc finger, CCHC-type"/>
    <property type="match status" value="2"/>
</dbReference>
<evidence type="ECO:0000256" key="16">
    <source>
        <dbReference type="SAM" id="MobiDB-lite"/>
    </source>
</evidence>
<evidence type="ECO:0000256" key="11">
    <source>
        <dbReference type="ARBA" id="ARBA00022918"/>
    </source>
</evidence>
<keyword evidence="15" id="KW-0862">Zinc</keyword>
<keyword evidence="13" id="KW-0238">DNA-binding</keyword>
<keyword evidence="11 20" id="KW-0695">RNA-directed DNA polymerase</keyword>
<keyword evidence="7" id="KW-0255">Endonuclease</keyword>
<dbReference type="GO" id="GO:0006508">
    <property type="term" value="P:proteolysis"/>
    <property type="evidence" value="ECO:0007669"/>
    <property type="project" value="UniProtKB-KW"/>
</dbReference>
<keyword evidence="12" id="KW-0239">DNA-directed DNA polymerase</keyword>
<evidence type="ECO:0000256" key="3">
    <source>
        <dbReference type="ARBA" id="ARBA00022695"/>
    </source>
</evidence>
<dbReference type="GO" id="GO:0006310">
    <property type="term" value="P:DNA recombination"/>
    <property type="evidence" value="ECO:0007669"/>
    <property type="project" value="UniProtKB-KW"/>
</dbReference>
<evidence type="ECO:0000256" key="5">
    <source>
        <dbReference type="ARBA" id="ARBA00022723"/>
    </source>
</evidence>
<dbReference type="SMART" id="SM00343">
    <property type="entry name" value="ZnF_C2HC"/>
    <property type="match status" value="2"/>
</dbReference>
<dbReference type="InterPro" id="IPR000477">
    <property type="entry name" value="RT_dom"/>
</dbReference>
<keyword evidence="10" id="KW-0229">DNA integration</keyword>
<dbReference type="InterPro" id="IPR043128">
    <property type="entry name" value="Rev_trsase/Diguanyl_cyclase"/>
</dbReference>
<proteinExistence type="predicted"/>
<dbReference type="PANTHER" id="PTHR37984:SF5">
    <property type="entry name" value="PROTEIN NYNRIN-LIKE"/>
    <property type="match status" value="1"/>
</dbReference>
<dbReference type="PROSITE" id="PS50158">
    <property type="entry name" value="ZF_CCHC"/>
    <property type="match status" value="2"/>
</dbReference>
<dbReference type="SUPFAM" id="SSF53098">
    <property type="entry name" value="Ribonuclease H-like"/>
    <property type="match status" value="1"/>
</dbReference>
<dbReference type="Gene3D" id="1.10.340.70">
    <property type="match status" value="1"/>
</dbReference>
<evidence type="ECO:0000313" key="20">
    <source>
        <dbReference type="EMBL" id="GEU57190.1"/>
    </source>
</evidence>
<feature type="region of interest" description="Disordered" evidence="16">
    <location>
        <begin position="136"/>
        <end position="190"/>
    </location>
</feature>
<evidence type="ECO:0000256" key="8">
    <source>
        <dbReference type="ARBA" id="ARBA00022801"/>
    </source>
</evidence>
<dbReference type="InterPro" id="IPR056924">
    <property type="entry name" value="SH3_Tf2-1"/>
</dbReference>
<accession>A0A6L2L7U3</accession>
<dbReference type="InterPro" id="IPR036397">
    <property type="entry name" value="RNaseH_sf"/>
</dbReference>
<dbReference type="Pfam" id="PF00078">
    <property type="entry name" value="RVT_1"/>
    <property type="match status" value="1"/>
</dbReference>
<dbReference type="GO" id="GO:0004519">
    <property type="term" value="F:endonuclease activity"/>
    <property type="evidence" value="ECO:0007669"/>
    <property type="project" value="UniProtKB-KW"/>
</dbReference>
<dbReference type="PANTHER" id="PTHR37984">
    <property type="entry name" value="PROTEIN CBG26694"/>
    <property type="match status" value="1"/>
</dbReference>
<feature type="region of interest" description="Disordered" evidence="16">
    <location>
        <begin position="1631"/>
        <end position="1704"/>
    </location>
</feature>
<sequence length="2431" mass="276265">MATLNETAKKDDAIPDNNALQNKQEKVNGDKEVPESSGNSNPTASIKIFTNYSFELVSSSTVETEVPTISTPVPTDSLSVPPVTSSVLRIISGEDQDFQSHYLYAMLCHSRTVTYTLVPSPVEDYSDIRSPEVKARLSPDYVPGPKEPKQALLSSDYVPGPEEPEQTPLSPDYKPGLEEPEQAPPSPVYLPYVPDPVYPEYMPPEDDVFLAKEQPLPVAATPTTESPGYIPEFDTNVDLEEDEEEDPDEDLVDYPVDSTVVALPAVDHVPSEEEVRESSAAGAARQNELAIARDDPYSLVREELYGFIDRAMIDQGVTAALAACDANRNGDDSHTLGMGRPVQFAHKCTYPDFLKCQPLNFKGTERVVRLSQWFEKMESVFSISNCTISCQVKFATCTLQGNALTWWNSYVNQRGNVCFECGAQGHYKRECPKLKNNNNRGNQVGNAKTQAKVYAVGKAGTNSDNNVVTGTFLLNKHYASILFDTSVDRSFVFTAFSSRIIITPTALDQDYNVELADGRIVRLNTIIRDWLAKYHVVIICAEKIVHILFGDEILIVRGEGSSNKHGTRLNIILYTKTQEYLMKGCHIFLANITATMDEDKSKGKRLEDLPVVQEFLEVFPEDLSARAPYRLAPSKMKELAKQLQELTDKGFIRPSSSPWGALVLFVKKKDGSFWMCIDYRELNKLTMKNRYPLPRIDDLFNQLQGSSIYLKIDLRSGYHQLRVREEDIPKTAFRTRYSHYEFQVMPFSLTNAPAVFMGLMNQVCKPYMDKFVIVLIDDILIYSKSKKEHEGHLRQILNLLKKEELYAKFSKCEFCISRREKVIAYASRQLKVHKKNYTTHDLELRAVVFALKIWRHYLYGTKCTVFTDHKSLQHILYQKEINMRQRYWLELLSDYDCEICYHPGKGNVIADALSRKERVPLRVRALVMTISLDLPKQILKAHTEKQKLENIKNKDVGGMLIENAKNPEAIRTEKLEPSADGTLCLNSTSWLPCYGDLWTVIMHESHKSKYSIHSGLEKMYRGIKKLYWWPNMKANIATYVSKCLTCAKVKAKHQRSSGLLVQPMIPECKWDNIMMDFVTKLPKSSQGYDTIWVIVDRLTKSAIFMPMREKDPLDKLERMYLKEVATKHGIYVLIICNRNPQFSLNFWTSLQKALGTSLDMSTAYHSEIDGQSERTIQTLEDMLRACLINFGNGWVKNLPLVEFSYNNSYHASIKVAPFEALYGRKCRSPMCWAEVRQVQLTGPELVQETTERIIQIKQRIQTARDQQKSYANLKREVDPRYVRPFKVLKKVRSFAYKLELPQELSRVHNTFHVSNLKKCYSDDPLVVPLEGLQLDDKLHFVEELVEVMDRKVKQLRQSRVLIFKIIESLKKSKNQILIDLKPREQDTRRTSGNTTRIDTFPPSLILEAQTQVASDDLCGALFVIYLIFAHSRGPICKGRSSGPTLSRLHTCPEEPEQAPPLLDCVPGLEHADDEIVVEDEPYAKDASPTTQSPKYVPESNLEAYPEEDDDEDPEEDPVDYPADGGDDGDDEEGSSEDDEDDDMDIEANEKEEEEHPAPAYSVVVALPAANQAHLWKRLSRLRLMIPVPAWFDSEVARLLAMSTPPSSPLSPLSSPPPRIPFSPLPLILSPPSHAASTSHSPPLPPPFIFSPTRSDAPSSGIPPPLPISAPTSSPPLQLPSASHREDKPKLEVSRQTTAVTTMDREIRRDPEREVGYGITDLWDEIVETLQVAPVSTDTDLGGYMRECETRVRRDTEEIYSSLDDEQSETQLLAGRLNMLFRDRRAHAYTRHLKETEKKMASKQTTRSTADQETTNTTSVTNAQLHAMIDQGITAALAARDALRSTKGDDSHNSGTGVRRIERATCECTYTNFLNNYAVENQVKFAICTLHFVALTWWKTHVKTVGHDAAYGSEGSYTQHFQELALLYGRMFLEESDKIERYIRGLPDMIHGCVVASKPKTMQEAVEIVTELMDKKIRTFAEREITSKRKSTANTNNANNQRGTVSGKKPICYECGVQGHFKRECPKLKNNNNHGNQSGRDNAPAKVYAVGRTGTDPDSKVVMVIACVEKIVCIPWGNETLIIHGDGSNQRNTTRLNIISCTKMEKYMMKGFPIFLAYVTTKEVEDKSEKKRLEDVPIDQNFPEKLCSAPIIALPEGSEDFIVYCDASIKGLDAVLMQREKVISYASCQVKIHEKNYTTHDLELGAVVFALKIWRHYLYGTKCTVFTDYKSLQHIFYQKELNMRQYRCSNPQSRINLRDNRENSLNKAKKSYADLKHKPMEFQVGDKVMLKVLPWKGVVRFGKRGKLNPRYVGPFKVLEKIRKVAYKLELPNELSRVHNTFHVSNLKKCHVDEPLAVPLDGLHFDDKLYFVEEPMEIMDHEVKRLKRSRIPLVKVRWNSNRGHEFTWEREDQFRKKYLHLFAKTAPLSSVAS</sequence>
<keyword evidence="1" id="KW-0645">Protease</keyword>
<feature type="region of interest" description="Disordered" evidence="16">
    <location>
        <begin position="1480"/>
        <end position="1557"/>
    </location>
</feature>
<comment type="caution">
    <text evidence="20">The sequence shown here is derived from an EMBL/GenBank/DDBJ whole genome shotgun (WGS) entry which is preliminary data.</text>
</comment>
<dbReference type="InterPro" id="IPR041373">
    <property type="entry name" value="RT_RNaseH"/>
</dbReference>
<keyword evidence="8" id="KW-0378">Hydrolase</keyword>
<feature type="domain" description="Integrase catalytic" evidence="19">
    <location>
        <begin position="1062"/>
        <end position="1225"/>
    </location>
</feature>
<evidence type="ECO:0000256" key="10">
    <source>
        <dbReference type="ARBA" id="ARBA00022908"/>
    </source>
</evidence>
<keyword evidence="3" id="KW-0548">Nucleotidyltransferase</keyword>
<dbReference type="Pfam" id="PF24626">
    <property type="entry name" value="SH3_Tf2-1"/>
    <property type="match status" value="2"/>
</dbReference>
<dbReference type="EMBL" id="BKCJ010003789">
    <property type="protein sequence ID" value="GEU57190.1"/>
    <property type="molecule type" value="Genomic_DNA"/>
</dbReference>
<reference evidence="20" key="1">
    <citation type="journal article" date="2019" name="Sci. Rep.">
        <title>Draft genome of Tanacetum cinerariifolium, the natural source of mosquito coil.</title>
        <authorList>
            <person name="Yamashiro T."/>
            <person name="Shiraishi A."/>
            <person name="Satake H."/>
            <person name="Nakayama K."/>
        </authorList>
    </citation>
    <scope>NUCLEOTIDE SEQUENCE</scope>
</reference>
<keyword evidence="9" id="KW-0460">Magnesium</keyword>
<keyword evidence="5" id="KW-0479">Metal-binding</keyword>
<dbReference type="Gene3D" id="3.30.420.10">
    <property type="entry name" value="Ribonuclease H-like superfamily/Ribonuclease H"/>
    <property type="match status" value="1"/>
</dbReference>
<dbReference type="InterPro" id="IPR001584">
    <property type="entry name" value="Integrase_cat-core"/>
</dbReference>
<dbReference type="InterPro" id="IPR043502">
    <property type="entry name" value="DNA/RNA_pol_sf"/>
</dbReference>
<evidence type="ECO:0000259" key="18">
    <source>
        <dbReference type="PROSITE" id="PS50878"/>
    </source>
</evidence>
<dbReference type="SUPFAM" id="SSF57756">
    <property type="entry name" value="Retrovirus zinc finger-like domains"/>
    <property type="match status" value="2"/>
</dbReference>
<dbReference type="InterPro" id="IPR050951">
    <property type="entry name" value="Retrovirus_Pol_polyprotein"/>
</dbReference>
<evidence type="ECO:0000256" key="13">
    <source>
        <dbReference type="ARBA" id="ARBA00023125"/>
    </source>
</evidence>
<dbReference type="InterPro" id="IPR012337">
    <property type="entry name" value="RNaseH-like_sf"/>
</dbReference>
<feature type="domain" description="CCHC-type" evidence="17">
    <location>
        <begin position="2011"/>
        <end position="2026"/>
    </location>
</feature>
<feature type="region of interest" description="Disordered" evidence="16">
    <location>
        <begin position="1794"/>
        <end position="1817"/>
    </location>
</feature>
<feature type="region of interest" description="Disordered" evidence="16">
    <location>
        <begin position="1447"/>
        <end position="1466"/>
    </location>
</feature>
<evidence type="ECO:0000256" key="12">
    <source>
        <dbReference type="ARBA" id="ARBA00022932"/>
    </source>
</evidence>
<evidence type="ECO:0000256" key="14">
    <source>
        <dbReference type="ARBA" id="ARBA00023172"/>
    </source>
</evidence>
<gene>
    <name evidence="20" type="ORF">Tci_029168</name>
</gene>
<dbReference type="GO" id="GO:0003964">
    <property type="term" value="F:RNA-directed DNA polymerase activity"/>
    <property type="evidence" value="ECO:0007669"/>
    <property type="project" value="UniProtKB-KW"/>
</dbReference>
<evidence type="ECO:0000256" key="2">
    <source>
        <dbReference type="ARBA" id="ARBA00022679"/>
    </source>
</evidence>